<dbReference type="PANTHER" id="PTHR43620">
    <property type="entry name" value="GLYCEROPHOSPHORYL DIESTER PHOSPHODIESTERASE"/>
    <property type="match status" value="1"/>
</dbReference>
<evidence type="ECO:0000256" key="6">
    <source>
        <dbReference type="ARBA" id="ARBA00047512"/>
    </source>
</evidence>
<dbReference type="InterPro" id="IPR017946">
    <property type="entry name" value="PLC-like_Pdiesterase_TIM-brl"/>
</dbReference>
<evidence type="ECO:0000256" key="7">
    <source>
        <dbReference type="SAM" id="MobiDB-lite"/>
    </source>
</evidence>
<dbReference type="SUPFAM" id="SSF51695">
    <property type="entry name" value="PLC-like phosphodiesterases"/>
    <property type="match status" value="1"/>
</dbReference>
<reference evidence="9 10" key="1">
    <citation type="submission" date="2019-06" db="EMBL/GenBank/DDBJ databases">
        <title>Sequencing the genomes of 1000 actinobacteria strains.</title>
        <authorList>
            <person name="Klenk H.-P."/>
        </authorList>
    </citation>
    <scope>NUCLEOTIDE SEQUENCE [LARGE SCALE GENOMIC DNA]</scope>
    <source>
        <strain evidence="9 10">DSM 26477</strain>
    </source>
</reference>
<dbReference type="InterPro" id="IPR030395">
    <property type="entry name" value="GP_PDE_dom"/>
</dbReference>
<dbReference type="PANTHER" id="PTHR43620:SF7">
    <property type="entry name" value="GLYCEROPHOSPHODIESTER PHOSPHODIESTERASE GDPD5-RELATED"/>
    <property type="match status" value="1"/>
</dbReference>
<feature type="compositionally biased region" description="Polar residues" evidence="7">
    <location>
        <begin position="1"/>
        <end position="10"/>
    </location>
</feature>
<evidence type="ECO:0000256" key="1">
    <source>
        <dbReference type="ARBA" id="ARBA00007277"/>
    </source>
</evidence>
<dbReference type="AlphaFoldDB" id="A0A542YFV6"/>
<gene>
    <name evidence="9" type="ORF">FB562_0004</name>
</gene>
<feature type="domain" description="GP-PDE" evidence="8">
    <location>
        <begin position="35"/>
        <end position="358"/>
    </location>
</feature>
<protein>
    <recommendedName>
        <fullName evidence="2">glycerophosphodiester phosphodiesterase</fullName>
        <ecNumber evidence="2">3.1.4.46</ecNumber>
    </recommendedName>
</protein>
<dbReference type="EC" id="3.1.4.46" evidence="2"/>
<keyword evidence="5" id="KW-0378">Hydrolase</keyword>
<dbReference type="GO" id="GO:0008889">
    <property type="term" value="F:glycerophosphodiester phosphodiesterase activity"/>
    <property type="evidence" value="ECO:0007669"/>
    <property type="project" value="UniProtKB-EC"/>
</dbReference>
<dbReference type="Proteomes" id="UP000317998">
    <property type="component" value="Unassembled WGS sequence"/>
</dbReference>
<comment type="caution">
    <text evidence="9">The sequence shown here is derived from an EMBL/GenBank/DDBJ whole genome shotgun (WGS) entry which is preliminary data.</text>
</comment>
<sequence>MDDENATTGQPIEERPHGEVARHPARPSLGPASRPLVIAHRGASGYRPEHSRAAYELAFAMGADAVEPDIVPTRDGVLVLRHENEISGTTDVAEHPEFASRRATKTIDGIALTGWFTEDFTWAELSTLRVRERLPKLRDASTTFDGADGILRLTDLLAMLDAAGRPVGLVAEIKHAAYFESIGLPLDELFAAELRQAGWANDERLTVESFELDVLHLIRGRGIRASYVYLVEASGAPADRVARDGDAARAYADDVTPNGLAELALLVDGISVDKRMLLRADADGNTLGLGTIVERAHAHGLTVFCWTLRAENRFLGKNLRRPGGAARWGNWLEEFQLILSSGIDGVFADQPDLAIEARARL</sequence>
<evidence type="ECO:0000313" key="10">
    <source>
        <dbReference type="Proteomes" id="UP000317998"/>
    </source>
</evidence>
<dbReference type="GO" id="GO:0006071">
    <property type="term" value="P:glycerol metabolic process"/>
    <property type="evidence" value="ECO:0007669"/>
    <property type="project" value="UniProtKB-KW"/>
</dbReference>
<evidence type="ECO:0000313" key="9">
    <source>
        <dbReference type="EMBL" id="TQL46963.1"/>
    </source>
</evidence>
<feature type="region of interest" description="Disordered" evidence="7">
    <location>
        <begin position="1"/>
        <end position="35"/>
    </location>
</feature>
<dbReference type="GO" id="GO:0006629">
    <property type="term" value="P:lipid metabolic process"/>
    <property type="evidence" value="ECO:0007669"/>
    <property type="project" value="InterPro"/>
</dbReference>
<keyword evidence="10" id="KW-1185">Reference proteome</keyword>
<name>A0A542YFV6_9MICO</name>
<evidence type="ECO:0000256" key="2">
    <source>
        <dbReference type="ARBA" id="ARBA00012247"/>
    </source>
</evidence>
<proteinExistence type="inferred from homology"/>
<evidence type="ECO:0000256" key="4">
    <source>
        <dbReference type="ARBA" id="ARBA00022798"/>
    </source>
</evidence>
<organism evidence="9 10">
    <name type="scientific">Homoserinimonas aerilata</name>
    <dbReference type="NCBI Taxonomy" id="1162970"/>
    <lineage>
        <taxon>Bacteria</taxon>
        <taxon>Bacillati</taxon>
        <taxon>Actinomycetota</taxon>
        <taxon>Actinomycetes</taxon>
        <taxon>Micrococcales</taxon>
        <taxon>Microbacteriaceae</taxon>
        <taxon>Homoserinimonas</taxon>
    </lineage>
</organism>
<comment type="catalytic activity">
    <reaction evidence="6">
        <text>a sn-glycero-3-phosphodiester + H2O = an alcohol + sn-glycerol 3-phosphate + H(+)</text>
        <dbReference type="Rhea" id="RHEA:12969"/>
        <dbReference type="ChEBI" id="CHEBI:15377"/>
        <dbReference type="ChEBI" id="CHEBI:15378"/>
        <dbReference type="ChEBI" id="CHEBI:30879"/>
        <dbReference type="ChEBI" id="CHEBI:57597"/>
        <dbReference type="ChEBI" id="CHEBI:83408"/>
        <dbReference type="EC" id="3.1.4.46"/>
    </reaction>
</comment>
<accession>A0A542YFV6</accession>
<keyword evidence="4" id="KW-0319">Glycerol metabolism</keyword>
<dbReference type="Pfam" id="PF03009">
    <property type="entry name" value="GDPD"/>
    <property type="match status" value="1"/>
</dbReference>
<dbReference type="Gene3D" id="3.20.20.190">
    <property type="entry name" value="Phosphatidylinositol (PI) phosphodiesterase"/>
    <property type="match status" value="1"/>
</dbReference>
<evidence type="ECO:0000259" key="8">
    <source>
        <dbReference type="PROSITE" id="PS51704"/>
    </source>
</evidence>
<comment type="similarity">
    <text evidence="1">Belongs to the glycerophosphoryl diester phosphodiesterase family.</text>
</comment>
<dbReference type="PROSITE" id="PS51704">
    <property type="entry name" value="GP_PDE"/>
    <property type="match status" value="1"/>
</dbReference>
<keyword evidence="3" id="KW-0732">Signal</keyword>
<feature type="compositionally biased region" description="Basic and acidic residues" evidence="7">
    <location>
        <begin position="12"/>
        <end position="22"/>
    </location>
</feature>
<dbReference type="GO" id="GO:0042597">
    <property type="term" value="C:periplasmic space"/>
    <property type="evidence" value="ECO:0007669"/>
    <property type="project" value="TreeGrafter"/>
</dbReference>
<evidence type="ECO:0000256" key="5">
    <source>
        <dbReference type="ARBA" id="ARBA00022801"/>
    </source>
</evidence>
<evidence type="ECO:0000256" key="3">
    <source>
        <dbReference type="ARBA" id="ARBA00022729"/>
    </source>
</evidence>
<dbReference type="EMBL" id="VFOM01000001">
    <property type="protein sequence ID" value="TQL46963.1"/>
    <property type="molecule type" value="Genomic_DNA"/>
</dbReference>